<organism evidence="10 11">
    <name type="scientific">Ligilactobacillus faecis</name>
    <dbReference type="NCBI Taxonomy" id="762833"/>
    <lineage>
        <taxon>Bacteria</taxon>
        <taxon>Bacillati</taxon>
        <taxon>Bacillota</taxon>
        <taxon>Bacilli</taxon>
        <taxon>Lactobacillales</taxon>
        <taxon>Lactobacillaceae</taxon>
        <taxon>Ligilactobacillus</taxon>
    </lineage>
</organism>
<dbReference type="Pfam" id="PF02222">
    <property type="entry name" value="ATP-grasp"/>
    <property type="match status" value="1"/>
</dbReference>
<name>A0ABV4DRW2_9LACO</name>
<comment type="cofactor">
    <cofactor evidence="1">
        <name>Mn(2+)</name>
        <dbReference type="ChEBI" id="CHEBI:29035"/>
    </cofactor>
</comment>
<dbReference type="Proteomes" id="UP001565236">
    <property type="component" value="Unassembled WGS sequence"/>
</dbReference>
<proteinExistence type="predicted"/>
<dbReference type="Pfam" id="PF22660">
    <property type="entry name" value="RS_preATP-grasp-like"/>
    <property type="match status" value="1"/>
</dbReference>
<dbReference type="PROSITE" id="PS50975">
    <property type="entry name" value="ATP_GRASP"/>
    <property type="match status" value="1"/>
</dbReference>
<evidence type="ECO:0000256" key="2">
    <source>
        <dbReference type="ARBA" id="ARBA00001946"/>
    </source>
</evidence>
<accession>A0ABV4DRW2</accession>
<dbReference type="InterPro" id="IPR054350">
    <property type="entry name" value="PurT/PurK_preATP-grasp"/>
</dbReference>
<dbReference type="SUPFAM" id="SSF56059">
    <property type="entry name" value="Glutathione synthetase ATP-binding domain-like"/>
    <property type="match status" value="1"/>
</dbReference>
<comment type="caution">
    <text evidence="10">The sequence shown here is derived from an EMBL/GenBank/DDBJ whole genome shotgun (WGS) entry which is preliminary data.</text>
</comment>
<evidence type="ECO:0000256" key="5">
    <source>
        <dbReference type="ARBA" id="ARBA00022840"/>
    </source>
</evidence>
<dbReference type="InterPro" id="IPR016185">
    <property type="entry name" value="PreATP-grasp_dom_sf"/>
</dbReference>
<keyword evidence="6" id="KW-0464">Manganese</keyword>
<evidence type="ECO:0000259" key="9">
    <source>
        <dbReference type="PROSITE" id="PS50975"/>
    </source>
</evidence>
<evidence type="ECO:0000256" key="4">
    <source>
        <dbReference type="ARBA" id="ARBA00022755"/>
    </source>
</evidence>
<dbReference type="Gene3D" id="3.40.50.20">
    <property type="match status" value="1"/>
</dbReference>
<evidence type="ECO:0000313" key="11">
    <source>
        <dbReference type="Proteomes" id="UP001565236"/>
    </source>
</evidence>
<protein>
    <submittedName>
        <fullName evidence="10">ATP-grasp domain-containing protein</fullName>
    </submittedName>
</protein>
<sequence>MKNDILFPGDTLGIIGGNPNGIMLARAAKKLGFQVIVYCADESNPVLNEADVKIVGKLRERTKLQDFAQRCDVVTYTSESIDVEAVKFLSQFTKVPQGSDTLEITQDRLLERAFFEQLNINVAPYATIVSLDDIYQAVTSIGYPCVLKPIQKGFGKHRKQLIQKQTDIAKCADIIDLGTYILESWIPYEKEISVTLARDVEGNLTYFPFAQDTYRDHHLHATLVPAEVDGDVLNEIKRLTGLIVEGLDYVGILQAEFFLTKAGALYIKRIVPALHPSGYVFDKATDVSMFEQHLRALAQMPLSQPKFVTPVEMVMVETKDLASLRTQWVLKKNWHYNYFRYPKSLHPVEVEGYILVTGDDRKDIAQQVEATGIWDEIETTEK</sequence>
<evidence type="ECO:0000313" key="10">
    <source>
        <dbReference type="EMBL" id="MEY8663215.1"/>
    </source>
</evidence>
<keyword evidence="5 8" id="KW-0067">ATP-binding</keyword>
<dbReference type="Gene3D" id="3.30.470.20">
    <property type="entry name" value="ATP-grasp fold, B domain"/>
    <property type="match status" value="1"/>
</dbReference>
<dbReference type="RefSeq" id="WP_280605519.1">
    <property type="nucleotide sequence ID" value="NZ_CP123639.1"/>
</dbReference>
<evidence type="ECO:0000256" key="3">
    <source>
        <dbReference type="ARBA" id="ARBA00022741"/>
    </source>
</evidence>
<dbReference type="InterPro" id="IPR003135">
    <property type="entry name" value="ATP-grasp_carboxylate-amine"/>
</dbReference>
<feature type="domain" description="ATP-grasp" evidence="9">
    <location>
        <begin position="112"/>
        <end position="298"/>
    </location>
</feature>
<dbReference type="EMBL" id="JBCLUF010000058">
    <property type="protein sequence ID" value="MEY8663215.1"/>
    <property type="molecule type" value="Genomic_DNA"/>
</dbReference>
<evidence type="ECO:0000256" key="8">
    <source>
        <dbReference type="PROSITE-ProRule" id="PRU00409"/>
    </source>
</evidence>
<comment type="pathway">
    <text evidence="7">Purine metabolism.</text>
</comment>
<keyword evidence="11" id="KW-1185">Reference proteome</keyword>
<keyword evidence="4" id="KW-0658">Purine biosynthesis</keyword>
<dbReference type="PANTHER" id="PTHR11609:SF5">
    <property type="entry name" value="PHOSPHORIBOSYLAMINOIMIDAZOLE CARBOXYLASE"/>
    <property type="match status" value="1"/>
</dbReference>
<comment type="cofactor">
    <cofactor evidence="2">
        <name>Mg(2+)</name>
        <dbReference type="ChEBI" id="CHEBI:18420"/>
    </cofactor>
</comment>
<dbReference type="InterPro" id="IPR013815">
    <property type="entry name" value="ATP_grasp_subdomain_1"/>
</dbReference>
<dbReference type="Gene3D" id="3.30.1490.20">
    <property type="entry name" value="ATP-grasp fold, A domain"/>
    <property type="match status" value="1"/>
</dbReference>
<dbReference type="InterPro" id="IPR011761">
    <property type="entry name" value="ATP-grasp"/>
</dbReference>
<evidence type="ECO:0000256" key="6">
    <source>
        <dbReference type="ARBA" id="ARBA00023211"/>
    </source>
</evidence>
<reference evidence="10 11" key="1">
    <citation type="submission" date="2024-03" db="EMBL/GenBank/DDBJ databases">
        <title>Mouse gut bacterial collection (mGBC) of GemPharmatech.</title>
        <authorList>
            <person name="He Y."/>
            <person name="Dong L."/>
            <person name="Wu D."/>
            <person name="Gao X."/>
            <person name="Lin Z."/>
        </authorList>
    </citation>
    <scope>NUCLEOTIDE SEQUENCE [LARGE SCALE GENOMIC DNA]</scope>
    <source>
        <strain evidence="10 11">15-30</strain>
    </source>
</reference>
<keyword evidence="3 8" id="KW-0547">Nucleotide-binding</keyword>
<dbReference type="PANTHER" id="PTHR11609">
    <property type="entry name" value="PURINE BIOSYNTHESIS PROTEIN 6/7, PUR6/7"/>
    <property type="match status" value="1"/>
</dbReference>
<evidence type="ECO:0000256" key="7">
    <source>
        <dbReference type="ARBA" id="ARBA00025704"/>
    </source>
</evidence>
<dbReference type="SUPFAM" id="SSF52440">
    <property type="entry name" value="PreATP-grasp domain"/>
    <property type="match status" value="1"/>
</dbReference>
<gene>
    <name evidence="10" type="ORF">AALT52_10190</name>
</gene>
<evidence type="ECO:0000256" key="1">
    <source>
        <dbReference type="ARBA" id="ARBA00001936"/>
    </source>
</evidence>